<keyword evidence="2" id="KW-0472">Membrane</keyword>
<reference evidence="3" key="1">
    <citation type="submission" date="2022-10" db="EMBL/GenBank/DDBJ databases">
        <authorList>
            <person name="Byrne P K."/>
        </authorList>
    </citation>
    <scope>NUCLEOTIDE SEQUENCE</scope>
    <source>
        <strain evidence="3">CBS7001</strain>
    </source>
</reference>
<accession>A0AA35J812</accession>
<name>A0AA35J812_SACUV</name>
<feature type="compositionally biased region" description="Basic and acidic residues" evidence="1">
    <location>
        <begin position="191"/>
        <end position="206"/>
    </location>
</feature>
<dbReference type="AlphaFoldDB" id="A0AA35J812"/>
<evidence type="ECO:0000313" key="4">
    <source>
        <dbReference type="Proteomes" id="UP001162090"/>
    </source>
</evidence>
<evidence type="ECO:0000256" key="2">
    <source>
        <dbReference type="SAM" id="Phobius"/>
    </source>
</evidence>
<evidence type="ECO:0000256" key="1">
    <source>
        <dbReference type="SAM" id="MobiDB-lite"/>
    </source>
</evidence>
<feature type="compositionally biased region" description="Basic and acidic residues" evidence="1">
    <location>
        <begin position="173"/>
        <end position="182"/>
    </location>
</feature>
<feature type="region of interest" description="Disordered" evidence="1">
    <location>
        <begin position="173"/>
        <end position="283"/>
    </location>
</feature>
<protein>
    <recommendedName>
        <fullName evidence="5">Nvj1p</fullName>
    </recommendedName>
</protein>
<organism evidence="3 4">
    <name type="scientific">Saccharomyces uvarum</name>
    <name type="common">Yeast</name>
    <name type="synonym">Saccharomyces bayanus var. uvarum</name>
    <dbReference type="NCBI Taxonomy" id="230603"/>
    <lineage>
        <taxon>Eukaryota</taxon>
        <taxon>Fungi</taxon>
        <taxon>Dikarya</taxon>
        <taxon>Ascomycota</taxon>
        <taxon>Saccharomycotina</taxon>
        <taxon>Saccharomycetes</taxon>
        <taxon>Saccharomycetales</taxon>
        <taxon>Saccharomycetaceae</taxon>
        <taxon>Saccharomyces</taxon>
    </lineage>
</organism>
<evidence type="ECO:0008006" key="5">
    <source>
        <dbReference type="Google" id="ProtNLM"/>
    </source>
</evidence>
<keyword evidence="2" id="KW-1133">Transmembrane helix</keyword>
<gene>
    <name evidence="3" type="primary">SUVC15G3550</name>
    <name evidence="3" type="ORF">SUVC_15G3550</name>
</gene>
<dbReference type="EMBL" id="OX365926">
    <property type="protein sequence ID" value="CAI4052190.1"/>
    <property type="molecule type" value="Genomic_DNA"/>
</dbReference>
<proteinExistence type="predicted"/>
<keyword evidence="2" id="KW-0812">Transmembrane</keyword>
<evidence type="ECO:0000313" key="3">
    <source>
        <dbReference type="EMBL" id="CAI4052190.1"/>
    </source>
</evidence>
<feature type="transmembrane region" description="Helical" evidence="2">
    <location>
        <begin position="95"/>
        <end position="113"/>
    </location>
</feature>
<feature type="compositionally biased region" description="Acidic residues" evidence="1">
    <location>
        <begin position="244"/>
        <end position="255"/>
    </location>
</feature>
<dbReference type="Proteomes" id="UP001162090">
    <property type="component" value="Chromosome 15"/>
</dbReference>
<feature type="compositionally biased region" description="Low complexity" evidence="1">
    <location>
        <begin position="266"/>
        <end position="281"/>
    </location>
</feature>
<sequence length="324" mass="36688">MTRPPVMRGAFSLGLSVAVLKGVKKTVRKHLERQGWLEPRKVDYELIFTIDRLKNLVDEKHGSVPAVGQHDTAELSWRKVFNFISRQSSELDTRIYVLILLLCLVVPVAWTVLDGDNDSSLDENDDYDDLNEDARRLKHYGDGERAVLQFGKNRSEPIILSYKDMDVPEGEREFTAKRDHNSRSLTSRSENALDRMNDGDTLRDQPEEQVEAGIGCDESELGEETNSNDIDDMTKDRCSSPEVESQDEFNEDNSTEPECLSRDTKTTSSLKSSTSFPLSFKGSMDLRSINQPSSLLHIQVSPTKSTNLDAQVNTEQAYSQPFRY</sequence>